<keyword evidence="3" id="KW-0489">Methyltransferase</keyword>
<dbReference type="PANTHER" id="PTHR43861">
    <property type="entry name" value="TRANS-ACONITATE 2-METHYLTRANSFERASE-RELATED"/>
    <property type="match status" value="1"/>
</dbReference>
<dbReference type="InterPro" id="IPR029063">
    <property type="entry name" value="SAM-dependent_MTases_sf"/>
</dbReference>
<dbReference type="InterPro" id="IPR013691">
    <property type="entry name" value="MeTrfase_14"/>
</dbReference>
<accession>A0A916ZW63</accession>
<gene>
    <name evidence="3" type="ORF">GCM10011529_20990</name>
</gene>
<protein>
    <submittedName>
        <fullName evidence="3">Methyltransferase</fullName>
    </submittedName>
</protein>
<dbReference type="Pfam" id="PF13489">
    <property type="entry name" value="Methyltransf_23"/>
    <property type="match status" value="1"/>
</dbReference>
<dbReference type="Gene3D" id="3.40.50.150">
    <property type="entry name" value="Vaccinia Virus protein VP39"/>
    <property type="match status" value="1"/>
</dbReference>
<dbReference type="InterPro" id="IPR038576">
    <property type="entry name" value="Methyltransf_Zn-bd_dom_put_sf"/>
</dbReference>
<dbReference type="Gene3D" id="6.20.50.110">
    <property type="entry name" value="Methyltransferase, zinc-binding domain"/>
    <property type="match status" value="1"/>
</dbReference>
<dbReference type="Pfam" id="PF08421">
    <property type="entry name" value="Methyltransf_13"/>
    <property type="match status" value="1"/>
</dbReference>
<dbReference type="GO" id="GO:0032259">
    <property type="term" value="P:methylation"/>
    <property type="evidence" value="ECO:0007669"/>
    <property type="project" value="UniProtKB-KW"/>
</dbReference>
<dbReference type="Gene3D" id="3.40.50.720">
    <property type="entry name" value="NAD(P)-binding Rossmann-like Domain"/>
    <property type="match status" value="1"/>
</dbReference>
<evidence type="ECO:0000259" key="1">
    <source>
        <dbReference type="Pfam" id="PF08421"/>
    </source>
</evidence>
<comment type="caution">
    <text evidence="3">The sequence shown here is derived from an EMBL/GenBank/DDBJ whole genome shotgun (WGS) entry which is preliminary data.</text>
</comment>
<evidence type="ECO:0000313" key="3">
    <source>
        <dbReference type="EMBL" id="GGE14429.1"/>
    </source>
</evidence>
<reference evidence="3" key="1">
    <citation type="journal article" date="2014" name="Int. J. Syst. Evol. Microbiol.">
        <title>Complete genome sequence of Corynebacterium casei LMG S-19264T (=DSM 44701T), isolated from a smear-ripened cheese.</title>
        <authorList>
            <consortium name="US DOE Joint Genome Institute (JGI-PGF)"/>
            <person name="Walter F."/>
            <person name="Albersmeier A."/>
            <person name="Kalinowski J."/>
            <person name="Ruckert C."/>
        </authorList>
    </citation>
    <scope>NUCLEOTIDE SEQUENCE</scope>
    <source>
        <strain evidence="3">CGMCC 1.15519</strain>
    </source>
</reference>
<proteinExistence type="predicted"/>
<evidence type="ECO:0000313" key="4">
    <source>
        <dbReference type="Proteomes" id="UP000635071"/>
    </source>
</evidence>
<dbReference type="InterPro" id="IPR013630">
    <property type="entry name" value="Methyltransf_Zn-bd_dom_put"/>
</dbReference>
<dbReference type="AlphaFoldDB" id="A0A916ZW63"/>
<dbReference type="SUPFAM" id="SSF53335">
    <property type="entry name" value="S-adenosyl-L-methionine-dependent methyltransferases"/>
    <property type="match status" value="1"/>
</dbReference>
<keyword evidence="3" id="KW-0808">Transferase</keyword>
<dbReference type="Proteomes" id="UP000635071">
    <property type="component" value="Unassembled WGS sequence"/>
</dbReference>
<dbReference type="PANTHER" id="PTHR43861:SF5">
    <property type="entry name" value="BLL5978 PROTEIN"/>
    <property type="match status" value="1"/>
</dbReference>
<feature type="domain" description="Methyltransferase putative zinc binding" evidence="1">
    <location>
        <begin position="9"/>
        <end position="67"/>
    </location>
</feature>
<dbReference type="Gene3D" id="6.10.250.3100">
    <property type="match status" value="1"/>
</dbReference>
<dbReference type="GO" id="GO:0008168">
    <property type="term" value="F:methyltransferase activity"/>
    <property type="evidence" value="ECO:0007669"/>
    <property type="project" value="UniProtKB-KW"/>
</dbReference>
<organism evidence="3 4">
    <name type="scientific">Sandarakinorhabdus glacialis</name>
    <dbReference type="NCBI Taxonomy" id="1614636"/>
    <lineage>
        <taxon>Bacteria</taxon>
        <taxon>Pseudomonadati</taxon>
        <taxon>Pseudomonadota</taxon>
        <taxon>Alphaproteobacteria</taxon>
        <taxon>Sphingomonadales</taxon>
        <taxon>Sphingosinicellaceae</taxon>
        <taxon>Sandarakinorhabdus</taxon>
    </lineage>
</organism>
<dbReference type="EMBL" id="BMJM01000006">
    <property type="protein sequence ID" value="GGE14429.1"/>
    <property type="molecule type" value="Genomic_DNA"/>
</dbReference>
<reference evidence="3" key="2">
    <citation type="submission" date="2020-09" db="EMBL/GenBank/DDBJ databases">
        <authorList>
            <person name="Sun Q."/>
            <person name="Zhou Y."/>
        </authorList>
    </citation>
    <scope>NUCLEOTIDE SEQUENCE</scope>
    <source>
        <strain evidence="3">CGMCC 1.15519</strain>
    </source>
</reference>
<keyword evidence="4" id="KW-1185">Reference proteome</keyword>
<dbReference type="Pfam" id="PF08484">
    <property type="entry name" value="Methyltransf_14"/>
    <property type="match status" value="1"/>
</dbReference>
<sequence>MTMTGPHRCRACLAPDPYGFLPMGDHPPANMFVPHADLHLKQPVFSLDTEVCLECGLIQVEDQIPADFFRHYLYVPSGAATMHGHFAGLAERLAGIAGTGEGAGLIVDIGCNDGLMLMAANALGCRTLGVDPAANLAEIAATRGVNVHVGYFDSASARELKAQYGAAKVIVTTNTFNHIGDLHAFMAGIDTLLAPDGTFVIEVPWAKDLLAKNEFDTVYQEHLSEFSLRSIALLARFVGMELVDVERLGVHGGSMRVFLQRSSVGAVATKMVGEMLEEELSEGMLDAKTYDDFALRIGDVRLELMAILDDLKRQGLKIAGYGAPAKGNTLLNYFNIGTGHLDFLVDRNPLKQGLYSPGMKVPVRHTDAIRSERPDVLLVLAWNFFDEIREQQHAFEAGGGRFLVPLPRPVLVG</sequence>
<name>A0A916ZW63_9SPHN</name>
<evidence type="ECO:0000259" key="2">
    <source>
        <dbReference type="Pfam" id="PF08484"/>
    </source>
</evidence>
<feature type="domain" description="C-methyltransferase" evidence="2">
    <location>
        <begin position="250"/>
        <end position="407"/>
    </location>
</feature>